<accession>A0ABV3IXI5</accession>
<evidence type="ECO:0000313" key="2">
    <source>
        <dbReference type="EMBL" id="MEV4924930.1"/>
    </source>
</evidence>
<dbReference type="RefSeq" id="WP_366088786.1">
    <property type="nucleotide sequence ID" value="NZ_JBFASG010000018.1"/>
</dbReference>
<dbReference type="EMBL" id="JBFASG010000018">
    <property type="protein sequence ID" value="MEV4924930.1"/>
    <property type="molecule type" value="Genomic_DNA"/>
</dbReference>
<sequence>MATVSPQTPWSYTLDLPDDPRSVTVAQSAVRAVLEAYALEELADETAGLVAKLLAPGRPGYRASGAPTSLRLTHLPPLGVGIAVSYGRGREVTTVAWSSRFRGAHDMPTTLDGPLALTGAKDPGTAGNGGDRTGIDGQDHAIVCSSGLHAMHQQK</sequence>
<protein>
    <submittedName>
        <fullName evidence="2">Uncharacterized protein</fullName>
    </submittedName>
</protein>
<comment type="caution">
    <text evidence="2">The sequence shown here is derived from an EMBL/GenBank/DDBJ whole genome shotgun (WGS) entry which is preliminary data.</text>
</comment>
<evidence type="ECO:0000313" key="3">
    <source>
        <dbReference type="Proteomes" id="UP001552479"/>
    </source>
</evidence>
<keyword evidence="3" id="KW-1185">Reference proteome</keyword>
<feature type="region of interest" description="Disordered" evidence="1">
    <location>
        <begin position="118"/>
        <end position="138"/>
    </location>
</feature>
<evidence type="ECO:0000256" key="1">
    <source>
        <dbReference type="SAM" id="MobiDB-lite"/>
    </source>
</evidence>
<gene>
    <name evidence="2" type="ORF">AB0L03_19165</name>
</gene>
<proteinExistence type="predicted"/>
<dbReference type="Proteomes" id="UP001552479">
    <property type="component" value="Unassembled WGS sequence"/>
</dbReference>
<reference evidence="2 3" key="1">
    <citation type="submission" date="2024-06" db="EMBL/GenBank/DDBJ databases">
        <title>The Natural Products Discovery Center: Release of the First 8490 Sequenced Strains for Exploring Actinobacteria Biosynthetic Diversity.</title>
        <authorList>
            <person name="Kalkreuter E."/>
            <person name="Kautsar S.A."/>
            <person name="Yang D."/>
            <person name="Bader C.D."/>
            <person name="Teijaro C.N."/>
            <person name="Fluegel L."/>
            <person name="Davis C.M."/>
            <person name="Simpson J.R."/>
            <person name="Lauterbach L."/>
            <person name="Steele A.D."/>
            <person name="Gui C."/>
            <person name="Meng S."/>
            <person name="Li G."/>
            <person name="Viehrig K."/>
            <person name="Ye F."/>
            <person name="Su P."/>
            <person name="Kiefer A.F."/>
            <person name="Nichols A."/>
            <person name="Cepeda A.J."/>
            <person name="Yan W."/>
            <person name="Fan B."/>
            <person name="Jiang Y."/>
            <person name="Adhikari A."/>
            <person name="Zheng C.-J."/>
            <person name="Schuster L."/>
            <person name="Cowan T.M."/>
            <person name="Smanski M.J."/>
            <person name="Chevrette M.G."/>
            <person name="De Carvalho L.P.S."/>
            <person name="Shen B."/>
        </authorList>
    </citation>
    <scope>NUCLEOTIDE SEQUENCE [LARGE SCALE GENOMIC DNA]</scope>
    <source>
        <strain evidence="2 3">NPDC053791</strain>
    </source>
</reference>
<organism evidence="2 3">
    <name type="scientific">Streptomyces roseoverticillatus</name>
    <dbReference type="NCBI Taxonomy" id="66429"/>
    <lineage>
        <taxon>Bacteria</taxon>
        <taxon>Bacillati</taxon>
        <taxon>Actinomycetota</taxon>
        <taxon>Actinomycetes</taxon>
        <taxon>Kitasatosporales</taxon>
        <taxon>Streptomycetaceae</taxon>
        <taxon>Streptomyces</taxon>
    </lineage>
</organism>
<name>A0ABV3IXI5_9ACTN</name>